<keyword evidence="7" id="KW-1185">Reference proteome</keyword>
<dbReference type="PANTHER" id="PTHR21624:SF1">
    <property type="entry name" value="ALKYLGLYCEROL MONOOXYGENASE"/>
    <property type="match status" value="1"/>
</dbReference>
<dbReference type="GO" id="GO:0016020">
    <property type="term" value="C:membrane"/>
    <property type="evidence" value="ECO:0007669"/>
    <property type="project" value="GOC"/>
</dbReference>
<evidence type="ECO:0000313" key="6">
    <source>
        <dbReference type="EMBL" id="GBL95709.1"/>
    </source>
</evidence>
<dbReference type="Proteomes" id="UP000499080">
    <property type="component" value="Unassembled WGS sequence"/>
</dbReference>
<dbReference type="OrthoDB" id="6354873at2759"/>
<dbReference type="GO" id="GO:0006643">
    <property type="term" value="P:membrane lipid metabolic process"/>
    <property type="evidence" value="ECO:0007669"/>
    <property type="project" value="TreeGrafter"/>
</dbReference>
<name>A0A4Y2BVD0_ARAVE</name>
<keyword evidence="4" id="KW-0560">Oxidoreductase</keyword>
<evidence type="ECO:0000256" key="3">
    <source>
        <dbReference type="ARBA" id="ARBA00022989"/>
    </source>
</evidence>
<keyword evidence="5" id="KW-0472">Membrane</keyword>
<comment type="caution">
    <text evidence="6">The sequence shown here is derived from an EMBL/GenBank/DDBJ whole genome shotgun (WGS) entry which is preliminary data.</text>
</comment>
<evidence type="ECO:0000256" key="5">
    <source>
        <dbReference type="ARBA" id="ARBA00023136"/>
    </source>
</evidence>
<comment type="subcellular location">
    <subcellularLocation>
        <location evidence="1">Endomembrane system</location>
        <topology evidence="1">Multi-pass membrane protein</topology>
    </subcellularLocation>
</comment>
<organism evidence="6 7">
    <name type="scientific">Araneus ventricosus</name>
    <name type="common">Orbweaver spider</name>
    <name type="synonym">Epeira ventricosa</name>
    <dbReference type="NCBI Taxonomy" id="182803"/>
    <lineage>
        <taxon>Eukaryota</taxon>
        <taxon>Metazoa</taxon>
        <taxon>Ecdysozoa</taxon>
        <taxon>Arthropoda</taxon>
        <taxon>Chelicerata</taxon>
        <taxon>Arachnida</taxon>
        <taxon>Araneae</taxon>
        <taxon>Araneomorphae</taxon>
        <taxon>Entelegynae</taxon>
        <taxon>Araneoidea</taxon>
        <taxon>Araneidae</taxon>
        <taxon>Araneus</taxon>
    </lineage>
</organism>
<reference evidence="6 7" key="1">
    <citation type="journal article" date="2019" name="Sci. Rep.">
        <title>Orb-weaving spider Araneus ventricosus genome elucidates the spidroin gene catalogue.</title>
        <authorList>
            <person name="Kono N."/>
            <person name="Nakamura H."/>
            <person name="Ohtoshi R."/>
            <person name="Moran D.A.P."/>
            <person name="Shinohara A."/>
            <person name="Yoshida Y."/>
            <person name="Fujiwara M."/>
            <person name="Mori M."/>
            <person name="Tomita M."/>
            <person name="Arakawa K."/>
        </authorList>
    </citation>
    <scope>NUCLEOTIDE SEQUENCE [LARGE SCALE GENOMIC DNA]</scope>
</reference>
<sequence>MGVTGVLETFGYLFYAVSPNRTTFEKIEDIPDYQLQVVPCFVTLVLLEIFIKRIQKDPIRLNDGITSISQGMLSETTR</sequence>
<evidence type="ECO:0000256" key="1">
    <source>
        <dbReference type="ARBA" id="ARBA00004127"/>
    </source>
</evidence>
<evidence type="ECO:0000256" key="2">
    <source>
        <dbReference type="ARBA" id="ARBA00022692"/>
    </source>
</evidence>
<dbReference type="InterPro" id="IPR051689">
    <property type="entry name" value="Sterol_desaturase/TMEM195"/>
</dbReference>
<dbReference type="EMBL" id="BGPR01000114">
    <property type="protein sequence ID" value="GBL95709.1"/>
    <property type="molecule type" value="Genomic_DNA"/>
</dbReference>
<dbReference type="GO" id="GO:0050479">
    <property type="term" value="F:glyceryl-ether monooxygenase activity"/>
    <property type="evidence" value="ECO:0007669"/>
    <property type="project" value="TreeGrafter"/>
</dbReference>
<keyword evidence="2" id="KW-0812">Transmembrane</keyword>
<gene>
    <name evidence="6" type="ORF">AVEN_664_1</name>
</gene>
<dbReference type="AlphaFoldDB" id="A0A4Y2BVD0"/>
<accession>A0A4Y2BVD0</accession>
<proteinExistence type="predicted"/>
<evidence type="ECO:0000313" key="7">
    <source>
        <dbReference type="Proteomes" id="UP000499080"/>
    </source>
</evidence>
<protein>
    <submittedName>
        <fullName evidence="6">Uncharacterized protein</fullName>
    </submittedName>
</protein>
<dbReference type="PANTHER" id="PTHR21624">
    <property type="entry name" value="STEROL DESATURASE-RELATED PROTEIN"/>
    <property type="match status" value="1"/>
</dbReference>
<keyword evidence="3" id="KW-1133">Transmembrane helix</keyword>
<evidence type="ECO:0000256" key="4">
    <source>
        <dbReference type="ARBA" id="ARBA00023002"/>
    </source>
</evidence>
<dbReference type="GO" id="GO:0005783">
    <property type="term" value="C:endoplasmic reticulum"/>
    <property type="evidence" value="ECO:0007669"/>
    <property type="project" value="TreeGrafter"/>
</dbReference>